<organism evidence="1 2">
    <name type="scientific">Serratia liquefaciens</name>
    <dbReference type="NCBI Taxonomy" id="614"/>
    <lineage>
        <taxon>Bacteria</taxon>
        <taxon>Pseudomonadati</taxon>
        <taxon>Pseudomonadota</taxon>
        <taxon>Gammaproteobacteria</taxon>
        <taxon>Enterobacterales</taxon>
        <taxon>Yersiniaceae</taxon>
        <taxon>Serratia</taxon>
    </lineage>
</organism>
<protein>
    <submittedName>
        <fullName evidence="1">Uncharacterized protein</fullName>
    </submittedName>
</protein>
<evidence type="ECO:0000313" key="1">
    <source>
        <dbReference type="EMBL" id="QDL35543.1"/>
    </source>
</evidence>
<dbReference type="InterPro" id="IPR045397">
    <property type="entry name" value="TumE-like"/>
</dbReference>
<evidence type="ECO:0000313" key="2">
    <source>
        <dbReference type="Proteomes" id="UP000317572"/>
    </source>
</evidence>
<gene>
    <name evidence="1" type="ORF">EGO53_22975</name>
</gene>
<dbReference type="Pfam" id="PF20126">
    <property type="entry name" value="TumE"/>
    <property type="match status" value="1"/>
</dbReference>
<name>A0A515D561_SERLI</name>
<dbReference type="RefSeq" id="WP_046375102.1">
    <property type="nucleotide sequence ID" value="NZ_CADDTP010000002.1"/>
</dbReference>
<dbReference type="AlphaFoldDB" id="A0A515D561"/>
<dbReference type="Proteomes" id="UP000317572">
    <property type="component" value="Chromosome"/>
</dbReference>
<reference evidence="1 2" key="1">
    <citation type="submission" date="2018-11" db="EMBL/GenBank/DDBJ databases">
        <title>The first complete genome of Serratia liquefaciens isolated from metalophyte plant revel distinctness adaptive mechanisms in an extreme habitat.</title>
        <authorList>
            <person name="Caneschi W.L."/>
            <person name="Sanchez A.B."/>
            <person name="Felestrino E.B."/>
            <person name="Assis R.A.B."/>
            <person name="Lemes C.G.C."/>
            <person name="Cordeiro I.F."/>
            <person name="Fonseca N.P."/>
            <person name="Villa M."/>
            <person name="Vieira I.T."/>
            <person name="Moraes L.A."/>
            <person name="Kamino L.H.Y."/>
            <person name="do Carmo F."/>
            <person name="Garcia C.M."/>
            <person name="Almeida N.F."/>
            <person name="Silva R.S."/>
            <person name="Ferro J.A."/>
            <person name="Ferro M.I.T."/>
            <person name="Varani A.M."/>
            <person name="Ferreira R.M."/>
            <person name="dos Santos V.L."/>
            <person name="Silva U.C."/>
            <person name="Setubal J.C."/>
            <person name="Moreira L.M."/>
        </authorList>
    </citation>
    <scope>NUCLEOTIDE SEQUENCE [LARGE SCALE GENOMIC DNA]</scope>
    <source>
        <strain evidence="1 2">FG3</strain>
    </source>
</reference>
<dbReference type="EMBL" id="CP033893">
    <property type="protein sequence ID" value="QDL35543.1"/>
    <property type="molecule type" value="Genomic_DNA"/>
</dbReference>
<sequence>MPSQLIYQDRIPLTNTEFIQLVIWHVEPPVHGSTHHYKYRFAYVKEGICRLRYDNEAGKGDHKHVGNTEQPIVFTHLIELKRSFFSEVAQLRGERE</sequence>
<accession>A0A515D561</accession>
<proteinExistence type="predicted"/>